<feature type="region of interest" description="Disordered" evidence="1">
    <location>
        <begin position="125"/>
        <end position="146"/>
    </location>
</feature>
<evidence type="ECO:0000313" key="2">
    <source>
        <dbReference type="EMBL" id="EAT85096.1"/>
    </source>
</evidence>
<dbReference type="GeneID" id="5974857"/>
<dbReference type="AlphaFoldDB" id="Q0UKT4"/>
<gene>
    <name evidence="2" type="ORF">SNOG_07630</name>
</gene>
<proteinExistence type="predicted"/>
<dbReference type="KEGG" id="pno:SNOG_07630"/>
<reference evidence="3" key="1">
    <citation type="journal article" date="2007" name="Plant Cell">
        <title>Dothideomycete-plant interactions illuminated by genome sequencing and EST analysis of the wheat pathogen Stagonospora nodorum.</title>
        <authorList>
            <person name="Hane J.K."/>
            <person name="Lowe R.G."/>
            <person name="Solomon P.S."/>
            <person name="Tan K.C."/>
            <person name="Schoch C.L."/>
            <person name="Spatafora J.W."/>
            <person name="Crous P.W."/>
            <person name="Kodira C."/>
            <person name="Birren B.W."/>
            <person name="Galagan J.E."/>
            <person name="Torriani S.F."/>
            <person name="McDonald B.A."/>
            <person name="Oliver R.P."/>
        </authorList>
    </citation>
    <scope>NUCLEOTIDE SEQUENCE [LARGE SCALE GENOMIC DNA]</scope>
    <source>
        <strain evidence="3">SN15 / ATCC MYA-4574 / FGSC 10173</strain>
    </source>
</reference>
<evidence type="ECO:0000313" key="3">
    <source>
        <dbReference type="Proteomes" id="UP000001055"/>
    </source>
</evidence>
<protein>
    <submittedName>
        <fullName evidence="2">Uncharacterized protein</fullName>
    </submittedName>
</protein>
<dbReference type="Proteomes" id="UP000001055">
    <property type="component" value="Unassembled WGS sequence"/>
</dbReference>
<evidence type="ECO:0000256" key="1">
    <source>
        <dbReference type="SAM" id="MobiDB-lite"/>
    </source>
</evidence>
<dbReference type="InParanoid" id="Q0UKT4"/>
<dbReference type="RefSeq" id="XP_001797964.1">
    <property type="nucleotide sequence ID" value="XM_001797912.1"/>
</dbReference>
<organism evidence="2 3">
    <name type="scientific">Phaeosphaeria nodorum (strain SN15 / ATCC MYA-4574 / FGSC 10173)</name>
    <name type="common">Glume blotch fungus</name>
    <name type="synonym">Parastagonospora nodorum</name>
    <dbReference type="NCBI Taxonomy" id="321614"/>
    <lineage>
        <taxon>Eukaryota</taxon>
        <taxon>Fungi</taxon>
        <taxon>Dikarya</taxon>
        <taxon>Ascomycota</taxon>
        <taxon>Pezizomycotina</taxon>
        <taxon>Dothideomycetes</taxon>
        <taxon>Pleosporomycetidae</taxon>
        <taxon>Pleosporales</taxon>
        <taxon>Pleosporineae</taxon>
        <taxon>Phaeosphaeriaceae</taxon>
        <taxon>Parastagonospora</taxon>
    </lineage>
</organism>
<name>Q0UKT4_PHANO</name>
<sequence length="146" mass="16326">MEIVWFSVSLSERSSPISLISTAQQQMRSKKRTTPVVPIEKSEIEDPLCKDNWRAIVGGGADVRIRYLENQRAFGLDRHVVDRLSQNSVEVAISRKEPSATLAGNLQTCLNFHDVQAELIDESQRGRRSLMVGQTRRGPPIGPGTR</sequence>
<accession>Q0UKT4</accession>
<dbReference type="EMBL" id="CH445335">
    <property type="protein sequence ID" value="EAT85096.1"/>
    <property type="molecule type" value="Genomic_DNA"/>
</dbReference>